<dbReference type="AlphaFoldDB" id="A0A1M6KMZ6"/>
<feature type="transmembrane region" description="Helical" evidence="6">
    <location>
        <begin position="214"/>
        <end position="238"/>
    </location>
</feature>
<evidence type="ECO:0000313" key="7">
    <source>
        <dbReference type="EMBL" id="SHJ60388.1"/>
    </source>
</evidence>
<keyword evidence="5 6" id="KW-0472">Membrane</keyword>
<proteinExistence type="predicted"/>
<evidence type="ECO:0000256" key="6">
    <source>
        <dbReference type="SAM" id="Phobius"/>
    </source>
</evidence>
<feature type="transmembrane region" description="Helical" evidence="6">
    <location>
        <begin position="250"/>
        <end position="269"/>
    </location>
</feature>
<evidence type="ECO:0000256" key="3">
    <source>
        <dbReference type="ARBA" id="ARBA00022692"/>
    </source>
</evidence>
<feature type="transmembrane region" description="Helical" evidence="6">
    <location>
        <begin position="115"/>
        <end position="133"/>
    </location>
</feature>
<sequence length="467" mass="52501">MSVRTKELFKTTGIFAIGNLGSKVLSFLIVPFYTYVLTISEYGRIDLIATLISFLLPLTTLLVHEAAIRFVPTNEIDKQQAVTNCFVVFIIGSLGFLLLLPFINIFFDMSGLNEIFILVVVLYSFNDIFGNYLKAIGKTIIYSIYGVTNTFAFLIGNIFLVLVLKQGIYGYYLSTLIAQAISAVIVAYGANVLGDINFRCISPEVLKRMLRYSFPLIPNSLLWWVMTGGDKYIIYFFLGDSSNGIYSLSLKLPTILSVVFGIFSSAWQLSAIKESKADDRSIFYSKVYNYLWIILALGSSLLILIVWPLYKYVLSYNYYDGWKYVGLLIMATMVSCLGTFLGTVYVVTQKTEWSFLSTLLGAITNLVVNFLLVKPLGLFGIATGTICGYAVVLFIRSFHAQKFLEMDLKLKQSLVLAMLIGIQCIISICVESIWGSVIQILFTSLICIVCRNELFRIIERVFVKLSR</sequence>
<feature type="transmembrane region" description="Helical" evidence="6">
    <location>
        <begin position="322"/>
        <end position="346"/>
    </location>
</feature>
<dbReference type="PANTHER" id="PTHR30250:SF11">
    <property type="entry name" value="O-ANTIGEN TRANSPORTER-RELATED"/>
    <property type="match status" value="1"/>
</dbReference>
<feature type="transmembrane region" description="Helical" evidence="6">
    <location>
        <begin position="378"/>
        <end position="395"/>
    </location>
</feature>
<feature type="transmembrane region" description="Helical" evidence="6">
    <location>
        <begin position="140"/>
        <end position="163"/>
    </location>
</feature>
<evidence type="ECO:0000256" key="1">
    <source>
        <dbReference type="ARBA" id="ARBA00004651"/>
    </source>
</evidence>
<keyword evidence="8" id="KW-1185">Reference proteome</keyword>
<dbReference type="InterPro" id="IPR002797">
    <property type="entry name" value="Polysacc_synth"/>
</dbReference>
<dbReference type="EMBL" id="FQYQ01000032">
    <property type="protein sequence ID" value="SHJ60388.1"/>
    <property type="molecule type" value="Genomic_DNA"/>
</dbReference>
<dbReference type="Pfam" id="PF01943">
    <property type="entry name" value="Polysacc_synt"/>
    <property type="match status" value="1"/>
</dbReference>
<gene>
    <name evidence="7" type="ORF">SAMN02745725_02900</name>
</gene>
<dbReference type="Proteomes" id="UP000184185">
    <property type="component" value="Unassembled WGS sequence"/>
</dbReference>
<organism evidence="7 8">
    <name type="scientific">Pseudobutyrivibrio xylanivorans DSM 14809</name>
    <dbReference type="NCBI Taxonomy" id="1123012"/>
    <lineage>
        <taxon>Bacteria</taxon>
        <taxon>Bacillati</taxon>
        <taxon>Bacillota</taxon>
        <taxon>Clostridia</taxon>
        <taxon>Lachnospirales</taxon>
        <taxon>Lachnospiraceae</taxon>
        <taxon>Pseudobutyrivibrio</taxon>
    </lineage>
</organism>
<feature type="transmembrane region" description="Helical" evidence="6">
    <location>
        <begin position="290"/>
        <end position="310"/>
    </location>
</feature>
<keyword evidence="2" id="KW-1003">Cell membrane</keyword>
<protein>
    <submittedName>
        <fullName evidence="7">Membrane protein involved in the export of O-antigen and teichoic acid</fullName>
    </submittedName>
</protein>
<feature type="transmembrane region" description="Helical" evidence="6">
    <location>
        <begin position="169"/>
        <end position="193"/>
    </location>
</feature>
<keyword evidence="3 6" id="KW-0812">Transmembrane</keyword>
<feature type="transmembrane region" description="Helical" evidence="6">
    <location>
        <begin position="82"/>
        <end position="103"/>
    </location>
</feature>
<feature type="transmembrane region" description="Helical" evidence="6">
    <location>
        <begin position="353"/>
        <end position="372"/>
    </location>
</feature>
<reference evidence="7 8" key="1">
    <citation type="submission" date="2016-11" db="EMBL/GenBank/DDBJ databases">
        <authorList>
            <person name="Jaros S."/>
            <person name="Januszkiewicz K."/>
            <person name="Wedrychowicz H."/>
        </authorList>
    </citation>
    <scope>NUCLEOTIDE SEQUENCE [LARGE SCALE GENOMIC DNA]</scope>
    <source>
        <strain evidence="7 8">DSM 14809</strain>
    </source>
</reference>
<feature type="transmembrane region" description="Helical" evidence="6">
    <location>
        <begin position="415"/>
        <end position="434"/>
    </location>
</feature>
<feature type="transmembrane region" description="Helical" evidence="6">
    <location>
        <begin position="12"/>
        <end position="35"/>
    </location>
</feature>
<evidence type="ECO:0000256" key="4">
    <source>
        <dbReference type="ARBA" id="ARBA00022989"/>
    </source>
</evidence>
<dbReference type="RefSeq" id="WP_072919251.1">
    <property type="nucleotide sequence ID" value="NZ_FQYQ01000032.1"/>
</dbReference>
<evidence type="ECO:0000256" key="5">
    <source>
        <dbReference type="ARBA" id="ARBA00023136"/>
    </source>
</evidence>
<dbReference type="InterPro" id="IPR050833">
    <property type="entry name" value="Poly_Biosynth_Transport"/>
</dbReference>
<dbReference type="PANTHER" id="PTHR30250">
    <property type="entry name" value="PST FAMILY PREDICTED COLANIC ACID TRANSPORTER"/>
    <property type="match status" value="1"/>
</dbReference>
<accession>A0A1M6KMZ6</accession>
<comment type="subcellular location">
    <subcellularLocation>
        <location evidence="1">Cell membrane</location>
        <topology evidence="1">Multi-pass membrane protein</topology>
    </subcellularLocation>
</comment>
<evidence type="ECO:0000313" key="8">
    <source>
        <dbReference type="Proteomes" id="UP000184185"/>
    </source>
</evidence>
<keyword evidence="4 6" id="KW-1133">Transmembrane helix</keyword>
<dbReference type="OrthoDB" id="3249502at2"/>
<evidence type="ECO:0000256" key="2">
    <source>
        <dbReference type="ARBA" id="ARBA00022475"/>
    </source>
</evidence>
<feature type="transmembrane region" description="Helical" evidence="6">
    <location>
        <begin position="47"/>
        <end position="70"/>
    </location>
</feature>
<name>A0A1M6KMZ6_PSEXY</name>
<dbReference type="GO" id="GO:0005886">
    <property type="term" value="C:plasma membrane"/>
    <property type="evidence" value="ECO:0007669"/>
    <property type="project" value="UniProtKB-SubCell"/>
</dbReference>